<dbReference type="EMBL" id="QFWV02000007">
    <property type="protein sequence ID" value="RKF06395.1"/>
    <property type="molecule type" value="Genomic_DNA"/>
</dbReference>
<organism evidence="1 2">
    <name type="scientific">Oceaniradius stylonematis</name>
    <dbReference type="NCBI Taxonomy" id="2184161"/>
    <lineage>
        <taxon>Bacteria</taxon>
        <taxon>Pseudomonadati</taxon>
        <taxon>Pseudomonadota</taxon>
        <taxon>Alphaproteobacteria</taxon>
        <taxon>Hyphomicrobiales</taxon>
        <taxon>Ahrensiaceae</taxon>
        <taxon>Oceaniradius</taxon>
    </lineage>
</organism>
<gene>
    <name evidence="1" type="ORF">DEM25_012345</name>
</gene>
<accession>A0A3A8A8Z7</accession>
<dbReference type="OrthoDB" id="7926359at2"/>
<dbReference type="Proteomes" id="UP000246132">
    <property type="component" value="Unassembled WGS sequence"/>
</dbReference>
<evidence type="ECO:0000313" key="1">
    <source>
        <dbReference type="EMBL" id="RKF06395.1"/>
    </source>
</evidence>
<reference evidence="1 2" key="1">
    <citation type="journal article" date="2018" name="Int. J. Syst. Bacteriol.">
        <title>Oceaniradius stylonemae gen. nov., sp. nov., isolated from a red alga, Stylonema cornu-cervi.</title>
        <authorList>
            <person name="Jeong S."/>
        </authorList>
    </citation>
    <scope>NUCLEOTIDE SEQUENCE [LARGE SCALE GENOMIC DNA]</scope>
    <source>
        <strain evidence="1 2">StC1</strain>
    </source>
</reference>
<sequence length="194" mass="20790">MRRTWRTLRKARAGDFAFWAGALSLAALSAYLPWDVYLNQARYGPPEFQFSRSGEVPADVVALQEGRAPLFDMVAETYVGDPPPRPLDDPDGVDPFTTAAIPLDTGEEEAEPRQLPPGVDPITTASVPSSGGAAAHSYTLLDAGRGLALIADQDGIYIVRPGTLLPDGRRVSAIVGRGPHAQIVPDDDTEVRLD</sequence>
<dbReference type="AlphaFoldDB" id="A0A3A8A8Z7"/>
<proteinExistence type="predicted"/>
<protein>
    <submittedName>
        <fullName evidence="1">Uncharacterized protein</fullName>
    </submittedName>
</protein>
<dbReference type="RefSeq" id="WP_109766039.1">
    <property type="nucleotide sequence ID" value="NZ_QFWV02000007.1"/>
</dbReference>
<name>A0A3A8A8Z7_9HYPH</name>
<comment type="caution">
    <text evidence="1">The sequence shown here is derived from an EMBL/GenBank/DDBJ whole genome shotgun (WGS) entry which is preliminary data.</text>
</comment>
<keyword evidence="2" id="KW-1185">Reference proteome</keyword>
<evidence type="ECO:0000313" key="2">
    <source>
        <dbReference type="Proteomes" id="UP000246132"/>
    </source>
</evidence>